<evidence type="ECO:0000313" key="1">
    <source>
        <dbReference type="EMBL" id="GMS94938.1"/>
    </source>
</evidence>
<protein>
    <submittedName>
        <fullName evidence="1">Uncharacterized protein</fullName>
    </submittedName>
</protein>
<gene>
    <name evidence="1" type="ORF">PENTCL1PPCAC_17113</name>
</gene>
<feature type="non-terminal residue" evidence="1">
    <location>
        <position position="1"/>
    </location>
</feature>
<accession>A0AAV5TL56</accession>
<keyword evidence="2" id="KW-1185">Reference proteome</keyword>
<comment type="caution">
    <text evidence="1">The sequence shown here is derived from an EMBL/GenBank/DDBJ whole genome shotgun (WGS) entry which is preliminary data.</text>
</comment>
<dbReference type="Proteomes" id="UP001432027">
    <property type="component" value="Unassembled WGS sequence"/>
</dbReference>
<sequence length="123" mass="13582">FVNIARLLIRNKKKFSETKKMRAALSILALFAAIALTESLQCYVGRVGLHRAANREKDVAPLLTKCNSNAKCCKAEMALSGAIWSCASDCPPEGDKCGFEENHSWCWCLSHSSPQCNARYAKN</sequence>
<proteinExistence type="predicted"/>
<dbReference type="EMBL" id="BTSX01000004">
    <property type="protein sequence ID" value="GMS94938.1"/>
    <property type="molecule type" value="Genomic_DNA"/>
</dbReference>
<reference evidence="1" key="1">
    <citation type="submission" date="2023-10" db="EMBL/GenBank/DDBJ databases">
        <title>Genome assembly of Pristionchus species.</title>
        <authorList>
            <person name="Yoshida K."/>
            <person name="Sommer R.J."/>
        </authorList>
    </citation>
    <scope>NUCLEOTIDE SEQUENCE</scope>
    <source>
        <strain evidence="1">RS0144</strain>
    </source>
</reference>
<organism evidence="1 2">
    <name type="scientific">Pristionchus entomophagus</name>
    <dbReference type="NCBI Taxonomy" id="358040"/>
    <lineage>
        <taxon>Eukaryota</taxon>
        <taxon>Metazoa</taxon>
        <taxon>Ecdysozoa</taxon>
        <taxon>Nematoda</taxon>
        <taxon>Chromadorea</taxon>
        <taxon>Rhabditida</taxon>
        <taxon>Rhabditina</taxon>
        <taxon>Diplogasteromorpha</taxon>
        <taxon>Diplogasteroidea</taxon>
        <taxon>Neodiplogasteridae</taxon>
        <taxon>Pristionchus</taxon>
    </lineage>
</organism>
<name>A0AAV5TL56_9BILA</name>
<dbReference type="AlphaFoldDB" id="A0AAV5TL56"/>
<evidence type="ECO:0000313" key="2">
    <source>
        <dbReference type="Proteomes" id="UP001432027"/>
    </source>
</evidence>